<dbReference type="AlphaFoldDB" id="A0A1M5UFU3"/>
<dbReference type="PIRSF" id="PIRSF021383">
    <property type="entry name" value="YunB"/>
    <property type="match status" value="1"/>
</dbReference>
<proteinExistence type="predicted"/>
<sequence length="228" mass="25061">MRFRRLRRTKMYISYYRKPMPRGQRVAIMIVVDLLILAGVLSIILMQLRPIVLKLAQAQVNSEVLKIVNNVIETEISKGTFDYSTLVKLEKDSSGNIAALEMNMPIVNLLQSRISKSVLESIQNQMVSEMHIPIGNAVGGVLFSGRGPAIDVRILSAQNIKTQFISETIPAGINQTRHKITLEVSVDISVFAPGTKAVTTTTTTDVEVSDTVIVGKVPNVYANIGDNP</sequence>
<name>A0A1M5UFU3_9FIRM</name>
<dbReference type="EMBL" id="FQXV01000001">
    <property type="protein sequence ID" value="SHH61706.1"/>
    <property type="molecule type" value="Genomic_DNA"/>
</dbReference>
<accession>A0A1M5UFU3</accession>
<dbReference type="InterPro" id="IPR014197">
    <property type="entry name" value="Sporulation_prot_YunB"/>
</dbReference>
<dbReference type="Pfam" id="PF09560">
    <property type="entry name" value="Spore_YunB"/>
    <property type="match status" value="1"/>
</dbReference>
<organism evidence="2 3">
    <name type="scientific">Sporobacter termitidis DSM 10068</name>
    <dbReference type="NCBI Taxonomy" id="1123282"/>
    <lineage>
        <taxon>Bacteria</taxon>
        <taxon>Bacillati</taxon>
        <taxon>Bacillota</taxon>
        <taxon>Clostridia</taxon>
        <taxon>Eubacteriales</taxon>
        <taxon>Oscillospiraceae</taxon>
        <taxon>Sporobacter</taxon>
    </lineage>
</organism>
<dbReference type="STRING" id="1123282.SAMN02745823_00495"/>
<evidence type="ECO:0000313" key="3">
    <source>
        <dbReference type="Proteomes" id="UP000183995"/>
    </source>
</evidence>
<evidence type="ECO:0000313" key="2">
    <source>
        <dbReference type="EMBL" id="SHH61706.1"/>
    </source>
</evidence>
<dbReference type="NCBIfam" id="TIGR02832">
    <property type="entry name" value="spo_yunB"/>
    <property type="match status" value="1"/>
</dbReference>
<feature type="transmembrane region" description="Helical" evidence="1">
    <location>
        <begin position="26"/>
        <end position="48"/>
    </location>
</feature>
<protein>
    <submittedName>
        <fullName evidence="2">Sporulation protein YunB</fullName>
    </submittedName>
</protein>
<gene>
    <name evidence="2" type="ORF">SAMN02745823_00495</name>
</gene>
<reference evidence="2 3" key="1">
    <citation type="submission" date="2016-11" db="EMBL/GenBank/DDBJ databases">
        <authorList>
            <person name="Jaros S."/>
            <person name="Januszkiewicz K."/>
            <person name="Wedrychowicz H."/>
        </authorList>
    </citation>
    <scope>NUCLEOTIDE SEQUENCE [LARGE SCALE GENOMIC DNA]</scope>
    <source>
        <strain evidence="2 3">DSM 10068</strain>
    </source>
</reference>
<evidence type="ECO:0000256" key="1">
    <source>
        <dbReference type="SAM" id="Phobius"/>
    </source>
</evidence>
<keyword evidence="3" id="KW-1185">Reference proteome</keyword>
<keyword evidence="1" id="KW-0812">Transmembrane</keyword>
<keyword evidence="1" id="KW-1133">Transmembrane helix</keyword>
<dbReference type="Proteomes" id="UP000183995">
    <property type="component" value="Unassembled WGS sequence"/>
</dbReference>
<keyword evidence="1" id="KW-0472">Membrane</keyword>